<gene>
    <name evidence="7" type="ORF">RchiOBHm_Chr4g0396781</name>
</gene>
<dbReference type="GO" id="GO:0060320">
    <property type="term" value="P:rejection of self pollen"/>
    <property type="evidence" value="ECO:0007669"/>
    <property type="project" value="UniProtKB-KW"/>
</dbReference>
<keyword evidence="3" id="KW-0713">Self-incompatibility</keyword>
<keyword evidence="5 6" id="KW-0732">Signal</keyword>
<proteinExistence type="inferred from homology"/>
<evidence type="ECO:0000256" key="5">
    <source>
        <dbReference type="ARBA" id="ARBA00022729"/>
    </source>
</evidence>
<dbReference type="GO" id="GO:0005576">
    <property type="term" value="C:extracellular region"/>
    <property type="evidence" value="ECO:0007669"/>
    <property type="project" value="UniProtKB-SubCell"/>
</dbReference>
<evidence type="ECO:0000256" key="4">
    <source>
        <dbReference type="ARBA" id="ARBA00022525"/>
    </source>
</evidence>
<dbReference type="Proteomes" id="UP000238479">
    <property type="component" value="Chromosome 4"/>
</dbReference>
<evidence type="ECO:0000313" key="7">
    <source>
        <dbReference type="EMBL" id="PRQ36915.1"/>
    </source>
</evidence>
<dbReference type="Pfam" id="PF05938">
    <property type="entry name" value="Self-incomp_S1"/>
    <property type="match status" value="1"/>
</dbReference>
<dbReference type="EMBL" id="PDCK01000042">
    <property type="protein sequence ID" value="PRQ36915.1"/>
    <property type="molecule type" value="Genomic_DNA"/>
</dbReference>
<feature type="signal peptide" evidence="6">
    <location>
        <begin position="1"/>
        <end position="24"/>
    </location>
</feature>
<evidence type="ECO:0000256" key="6">
    <source>
        <dbReference type="SAM" id="SignalP"/>
    </source>
</evidence>
<evidence type="ECO:0000256" key="1">
    <source>
        <dbReference type="ARBA" id="ARBA00004613"/>
    </source>
</evidence>
<evidence type="ECO:0000256" key="3">
    <source>
        <dbReference type="ARBA" id="ARBA00022471"/>
    </source>
</evidence>
<comment type="similarity">
    <text evidence="2">Belongs to the plant self-incompatibility (S1) protein family.</text>
</comment>
<feature type="chain" id="PRO_5028117189" evidence="6">
    <location>
        <begin position="25"/>
        <end position="77"/>
    </location>
</feature>
<organism evidence="7 8">
    <name type="scientific">Rosa chinensis</name>
    <name type="common">China rose</name>
    <dbReference type="NCBI Taxonomy" id="74649"/>
    <lineage>
        <taxon>Eukaryota</taxon>
        <taxon>Viridiplantae</taxon>
        <taxon>Streptophyta</taxon>
        <taxon>Embryophyta</taxon>
        <taxon>Tracheophyta</taxon>
        <taxon>Spermatophyta</taxon>
        <taxon>Magnoliopsida</taxon>
        <taxon>eudicotyledons</taxon>
        <taxon>Gunneridae</taxon>
        <taxon>Pentapetalae</taxon>
        <taxon>rosids</taxon>
        <taxon>fabids</taxon>
        <taxon>Rosales</taxon>
        <taxon>Rosaceae</taxon>
        <taxon>Rosoideae</taxon>
        <taxon>Rosoideae incertae sedis</taxon>
        <taxon>Rosa</taxon>
    </lineage>
</organism>
<comment type="subcellular location">
    <subcellularLocation>
        <location evidence="1">Secreted</location>
    </subcellularLocation>
</comment>
<accession>A0A2P6QRU9</accession>
<evidence type="ECO:0000256" key="2">
    <source>
        <dbReference type="ARBA" id="ARBA00005581"/>
    </source>
</evidence>
<keyword evidence="4" id="KW-0964">Secreted</keyword>
<name>A0A2P6QRU9_ROSCH</name>
<keyword evidence="8" id="KW-1185">Reference proteome</keyword>
<dbReference type="AlphaFoldDB" id="A0A2P6QRU9"/>
<comment type="caution">
    <text evidence="7">The sequence shown here is derived from an EMBL/GenBank/DDBJ whole genome shotgun (WGS) entry which is preliminary data.</text>
</comment>
<evidence type="ECO:0000313" key="8">
    <source>
        <dbReference type="Proteomes" id="UP000238479"/>
    </source>
</evidence>
<dbReference type="Gramene" id="PRQ36915">
    <property type="protein sequence ID" value="PRQ36915"/>
    <property type="gene ID" value="RchiOBHm_Chr4g0396781"/>
</dbReference>
<dbReference type="InterPro" id="IPR010264">
    <property type="entry name" value="Self-incomp_S1"/>
</dbReference>
<reference evidence="7 8" key="1">
    <citation type="journal article" date="2018" name="Nat. Genet.">
        <title>The Rosa genome provides new insights in the design of modern roses.</title>
        <authorList>
            <person name="Bendahmane M."/>
        </authorList>
    </citation>
    <scope>NUCLEOTIDE SEQUENCE [LARGE SCALE GENOMIC DNA]</scope>
    <source>
        <strain evidence="8">cv. Old Blush</strain>
    </source>
</reference>
<protein>
    <submittedName>
        <fullName evidence="7">Putative plant self-incompatibility S1</fullName>
    </submittedName>
</protein>
<sequence length="77" mass="8649">MASFAQNVQLLSLLLAVFLTTCDANARVRVLITNEISDYQGKPNVTITLHCRSRDDDLGSHEVPYLSNYEFTFKPSV</sequence>